<protein>
    <recommendedName>
        <fullName evidence="4">Inner membrane protein</fullName>
    </recommendedName>
</protein>
<dbReference type="Proteomes" id="UP000016064">
    <property type="component" value="Unassembled WGS sequence"/>
</dbReference>
<keyword evidence="1" id="KW-1133">Transmembrane helix</keyword>
<proteinExistence type="predicted"/>
<sequence length="184" mass="21274">MSSPNVSRITESTLHKSKNRKKINSGYNGYTKIRPEAMKKQKFFIQLPAILWFIPGFKLLFKSTYTIIDPTFPILLFIPLTMGAWFLSTIKYRYFLSRSVHAQKILSEKLAQKKLSLSEYIMKSFLSKRWAILILMMSFSIVLKNYIHSTSVMFLIQSTIACALIQTAIAYLKESQKILSSLQL</sequence>
<name>A0ABN0MZ42_9CHLA</name>
<evidence type="ECO:0000256" key="1">
    <source>
        <dbReference type="SAM" id="Phobius"/>
    </source>
</evidence>
<keyword evidence="3" id="KW-1185">Reference proteome</keyword>
<feature type="transmembrane region" description="Helical" evidence="1">
    <location>
        <begin position="130"/>
        <end position="147"/>
    </location>
</feature>
<organism evidence="2 3">
    <name type="scientific">Chlamydia ibidis 10-1398/6</name>
    <dbReference type="NCBI Taxonomy" id="1046581"/>
    <lineage>
        <taxon>Bacteria</taxon>
        <taxon>Pseudomonadati</taxon>
        <taxon>Chlamydiota</taxon>
        <taxon>Chlamydiia</taxon>
        <taxon>Chlamydiales</taxon>
        <taxon>Chlamydiaceae</taxon>
        <taxon>Chlamydia/Chlamydophila group</taxon>
        <taxon>Chlamydia</taxon>
    </lineage>
</organism>
<feature type="transmembrane region" description="Helical" evidence="1">
    <location>
        <begin position="67"/>
        <end position="88"/>
    </location>
</feature>
<feature type="transmembrane region" description="Helical" evidence="1">
    <location>
        <begin position="153"/>
        <end position="172"/>
    </location>
</feature>
<keyword evidence="1" id="KW-0812">Transmembrane</keyword>
<gene>
    <name evidence="2" type="ORF">H359_0533</name>
</gene>
<accession>A0ABN0MZ42</accession>
<comment type="caution">
    <text evidence="2">The sequence shown here is derived from an EMBL/GenBank/DDBJ whole genome shotgun (WGS) entry which is preliminary data.</text>
</comment>
<evidence type="ECO:0000313" key="3">
    <source>
        <dbReference type="Proteomes" id="UP000016064"/>
    </source>
</evidence>
<evidence type="ECO:0008006" key="4">
    <source>
        <dbReference type="Google" id="ProtNLM"/>
    </source>
</evidence>
<keyword evidence="1" id="KW-0472">Membrane</keyword>
<evidence type="ECO:0000313" key="2">
    <source>
        <dbReference type="EMBL" id="EQM62595.1"/>
    </source>
</evidence>
<dbReference type="EMBL" id="APJW01000002">
    <property type="protein sequence ID" value="EQM62595.1"/>
    <property type="molecule type" value="Genomic_DNA"/>
</dbReference>
<feature type="transmembrane region" description="Helical" evidence="1">
    <location>
        <begin position="43"/>
        <end position="61"/>
    </location>
</feature>
<reference evidence="2 3" key="1">
    <citation type="submission" date="2013-07" db="EMBL/GenBank/DDBJ databases">
        <title>Isolation of a new Chlamydia species from the feral Sacred Ibis (Threskiornis aethiopicus): Chlamydia ibidis.</title>
        <authorList>
            <person name="Vorimore F."/>
            <person name="Hsia R.-C."/>
            <person name="Huot-Creasy H."/>
            <person name="Bastian S."/>
            <person name="Deruyter L."/>
            <person name="Passet A."/>
            <person name="Sachse K."/>
            <person name="Bavoil P."/>
            <person name="Myers G."/>
            <person name="Laroucau K."/>
        </authorList>
    </citation>
    <scope>NUCLEOTIDE SEQUENCE [LARGE SCALE GENOMIC DNA]</scope>
    <source>
        <strain evidence="2 3">10-1398/6</strain>
    </source>
</reference>